<dbReference type="Pfam" id="PF01395">
    <property type="entry name" value="PBP_GOBP"/>
    <property type="match status" value="1"/>
</dbReference>
<protein>
    <submittedName>
        <fullName evidence="1">Uncharacterized protein</fullName>
    </submittedName>
</protein>
<dbReference type="PANTHER" id="PTHR21364:SF2">
    <property type="entry name" value="GENERAL ODORANT-BINDING PROTEIN 19A"/>
    <property type="match status" value="1"/>
</dbReference>
<organism evidence="1 2">
    <name type="scientific">Brassicogethes aeneus</name>
    <name type="common">Rape pollen beetle</name>
    <name type="synonym">Meligethes aeneus</name>
    <dbReference type="NCBI Taxonomy" id="1431903"/>
    <lineage>
        <taxon>Eukaryota</taxon>
        <taxon>Metazoa</taxon>
        <taxon>Ecdysozoa</taxon>
        <taxon>Arthropoda</taxon>
        <taxon>Hexapoda</taxon>
        <taxon>Insecta</taxon>
        <taxon>Pterygota</taxon>
        <taxon>Neoptera</taxon>
        <taxon>Endopterygota</taxon>
        <taxon>Coleoptera</taxon>
        <taxon>Polyphaga</taxon>
        <taxon>Cucujiformia</taxon>
        <taxon>Nitidulidae</taxon>
        <taxon>Meligethinae</taxon>
        <taxon>Brassicogethes</taxon>
    </lineage>
</organism>
<evidence type="ECO:0000313" key="1">
    <source>
        <dbReference type="EMBL" id="CAH0555508.1"/>
    </source>
</evidence>
<keyword evidence="2" id="KW-1185">Reference proteome</keyword>
<dbReference type="OrthoDB" id="6610259at2759"/>
<dbReference type="Gene3D" id="1.10.238.20">
    <property type="entry name" value="Pheromone/general odorant binding protein domain"/>
    <property type="match status" value="1"/>
</dbReference>
<dbReference type="SMART" id="SM00708">
    <property type="entry name" value="PhBP"/>
    <property type="match status" value="1"/>
</dbReference>
<dbReference type="InterPro" id="IPR006170">
    <property type="entry name" value="PBP/GOBP"/>
</dbReference>
<name>A0A9P0B4W0_BRAAE</name>
<dbReference type="AlphaFoldDB" id="A0A9P0B4W0"/>
<dbReference type="GO" id="GO:0005549">
    <property type="term" value="F:odorant binding"/>
    <property type="evidence" value="ECO:0007669"/>
    <property type="project" value="InterPro"/>
</dbReference>
<accession>A0A9P0B4W0</accession>
<dbReference type="PANTHER" id="PTHR21364">
    <property type="entry name" value="GENERAL ODORANT-BINDING PROTEIN 19A"/>
    <property type="match status" value="1"/>
</dbReference>
<sequence length="122" mass="14070">MSDQQLKAAMKLIRNVCQPKFKTTDAQINEMHAGNWNQDRAGQCYTWCILNMYKLIRKDNSFDWEAGIKTLEIQAPDSIAEYAIPCVNECKDAVKHQEDKCVAGFEVAECIFRCNPEKYFLP</sequence>
<proteinExistence type="predicted"/>
<dbReference type="CDD" id="cd23992">
    <property type="entry name" value="PBP_GOBP"/>
    <property type="match status" value="1"/>
</dbReference>
<dbReference type="EMBL" id="OV121135">
    <property type="protein sequence ID" value="CAH0555508.1"/>
    <property type="molecule type" value="Genomic_DNA"/>
</dbReference>
<dbReference type="Proteomes" id="UP001154078">
    <property type="component" value="Chromosome 4"/>
</dbReference>
<evidence type="ECO:0000313" key="2">
    <source>
        <dbReference type="Proteomes" id="UP001154078"/>
    </source>
</evidence>
<dbReference type="InterPro" id="IPR036728">
    <property type="entry name" value="PBP_GOBP_sf"/>
</dbReference>
<gene>
    <name evidence="1" type="ORF">MELIAE_LOCUS6866</name>
</gene>
<reference evidence="1" key="1">
    <citation type="submission" date="2021-12" db="EMBL/GenBank/DDBJ databases">
        <authorList>
            <person name="King R."/>
        </authorList>
    </citation>
    <scope>NUCLEOTIDE SEQUENCE</scope>
</reference>
<dbReference type="SUPFAM" id="SSF47565">
    <property type="entry name" value="Insect pheromone/odorant-binding proteins"/>
    <property type="match status" value="1"/>
</dbReference>